<keyword evidence="2" id="KW-1185">Reference proteome</keyword>
<accession>A0A395H709</accession>
<dbReference type="OrthoDB" id="10336746at2759"/>
<evidence type="ECO:0000313" key="1">
    <source>
        <dbReference type="EMBL" id="RAL02955.1"/>
    </source>
</evidence>
<dbReference type="RefSeq" id="XP_025577282.1">
    <property type="nucleotide sequence ID" value="XM_025714409.1"/>
</dbReference>
<proteinExistence type="predicted"/>
<reference evidence="1 2" key="1">
    <citation type="submission" date="2018-02" db="EMBL/GenBank/DDBJ databases">
        <title>The genomes of Aspergillus section Nigri reveals drivers in fungal speciation.</title>
        <authorList>
            <consortium name="DOE Joint Genome Institute"/>
            <person name="Vesth T.C."/>
            <person name="Nybo J."/>
            <person name="Theobald S."/>
            <person name="Brandl J."/>
            <person name="Frisvad J.C."/>
            <person name="Nielsen K.F."/>
            <person name="Lyhne E.K."/>
            <person name="Kogle M.E."/>
            <person name="Kuo A."/>
            <person name="Riley R."/>
            <person name="Clum A."/>
            <person name="Nolan M."/>
            <person name="Lipzen A."/>
            <person name="Salamov A."/>
            <person name="Henrissat B."/>
            <person name="Wiebenga A."/>
            <person name="De vries R.P."/>
            <person name="Grigoriev I.V."/>
            <person name="Mortensen U.H."/>
            <person name="Andersen M.R."/>
            <person name="Baker S.E."/>
        </authorList>
    </citation>
    <scope>NUCLEOTIDE SEQUENCE [LARGE SCALE GENOMIC DNA]</scope>
    <source>
        <strain evidence="1 2">CBS 121593</strain>
    </source>
</reference>
<dbReference type="EMBL" id="KZ824429">
    <property type="protein sequence ID" value="RAL02955.1"/>
    <property type="molecule type" value="Genomic_DNA"/>
</dbReference>
<evidence type="ECO:0000313" key="2">
    <source>
        <dbReference type="Proteomes" id="UP000249402"/>
    </source>
</evidence>
<dbReference type="Proteomes" id="UP000249402">
    <property type="component" value="Unassembled WGS sequence"/>
</dbReference>
<protein>
    <submittedName>
        <fullName evidence="1">Uncharacterized protein</fullName>
    </submittedName>
</protein>
<dbReference type="GeneID" id="37219274"/>
<name>A0A395H709_9EURO</name>
<dbReference type="AlphaFoldDB" id="A0A395H709"/>
<sequence>MEQRSQLRACWPICDRGTRIFEAKLAKWVRRVPVETRRQTRADYRCRWVHPKQTKQNQHTISGNGVPCTAKVLVPSDAGRHWPFPCILFEFVIWASRGRCKQGESLGR</sequence>
<dbReference type="VEuPathDB" id="FungiDB:BO80DRAFT_22248"/>
<gene>
    <name evidence="1" type="ORF">BO80DRAFT_22248</name>
</gene>
<organism evidence="1 2">
    <name type="scientific">Aspergillus ibericus CBS 121593</name>
    <dbReference type="NCBI Taxonomy" id="1448316"/>
    <lineage>
        <taxon>Eukaryota</taxon>
        <taxon>Fungi</taxon>
        <taxon>Dikarya</taxon>
        <taxon>Ascomycota</taxon>
        <taxon>Pezizomycotina</taxon>
        <taxon>Eurotiomycetes</taxon>
        <taxon>Eurotiomycetidae</taxon>
        <taxon>Eurotiales</taxon>
        <taxon>Aspergillaceae</taxon>
        <taxon>Aspergillus</taxon>
        <taxon>Aspergillus subgen. Circumdati</taxon>
    </lineage>
</organism>